<dbReference type="PROSITE" id="PS00136">
    <property type="entry name" value="SUBTILASE_ASP"/>
    <property type="match status" value="1"/>
</dbReference>
<dbReference type="CDD" id="cd07477">
    <property type="entry name" value="Peptidases_S8_Subtilisin_subset"/>
    <property type="match status" value="1"/>
</dbReference>
<dbReference type="InterPro" id="IPR036852">
    <property type="entry name" value="Peptidase_S8/S53_dom_sf"/>
</dbReference>
<name>A0A244CS23_PSEDV</name>
<dbReference type="RefSeq" id="WP_086743335.1">
    <property type="nucleotide sequence ID" value="NZ_MWPV01000002.1"/>
</dbReference>
<organism evidence="15 16">
    <name type="scientific">Pseudoalteromonas ulvae</name>
    <dbReference type="NCBI Taxonomy" id="107327"/>
    <lineage>
        <taxon>Bacteria</taxon>
        <taxon>Pseudomonadati</taxon>
        <taxon>Pseudomonadota</taxon>
        <taxon>Gammaproteobacteria</taxon>
        <taxon>Alteromonadales</taxon>
        <taxon>Pseudoalteromonadaceae</taxon>
        <taxon>Pseudoalteromonas</taxon>
    </lineage>
</organism>
<reference evidence="15 16" key="1">
    <citation type="submission" date="2017-02" db="EMBL/GenBank/DDBJ databases">
        <title>Pseudoalteromonas ulvae TC14 Genome.</title>
        <authorList>
            <person name="Molmeret M."/>
        </authorList>
    </citation>
    <scope>NUCLEOTIDE SEQUENCE [LARGE SCALE GENOMIC DNA]</scope>
    <source>
        <strain evidence="15">TC14</strain>
    </source>
</reference>
<comment type="caution">
    <text evidence="15">The sequence shown here is derived from an EMBL/GenBank/DDBJ whole genome shotgun (WGS) entry which is preliminary data.</text>
</comment>
<dbReference type="InterPro" id="IPR023827">
    <property type="entry name" value="Peptidase_S8_Asp-AS"/>
</dbReference>
<accession>A0A244CS23</accession>
<feature type="active site" description="Charge relay system" evidence="8 9">
    <location>
        <position position="479"/>
    </location>
</feature>
<dbReference type="GO" id="GO:0046872">
    <property type="term" value="F:metal ion binding"/>
    <property type="evidence" value="ECO:0007669"/>
    <property type="project" value="UniProtKB-KW"/>
</dbReference>
<proteinExistence type="inferred from homology"/>
<dbReference type="Gene3D" id="3.50.30.30">
    <property type="match status" value="1"/>
</dbReference>
<feature type="active site" description="Charge relay system" evidence="8 9">
    <location>
        <position position="199"/>
    </location>
</feature>
<keyword evidence="16" id="KW-1185">Reference proteome</keyword>
<dbReference type="InterPro" id="IPR034202">
    <property type="entry name" value="Subtilisin_Carlsberg-like"/>
</dbReference>
<evidence type="ECO:0000256" key="1">
    <source>
        <dbReference type="ARBA" id="ARBA00011073"/>
    </source>
</evidence>
<evidence type="ECO:0000259" key="12">
    <source>
        <dbReference type="Pfam" id="PF00082"/>
    </source>
</evidence>
<dbReference type="Gene3D" id="3.40.50.200">
    <property type="entry name" value="Peptidase S8/S53 domain"/>
    <property type="match status" value="1"/>
</dbReference>
<dbReference type="InterPro" id="IPR007280">
    <property type="entry name" value="Peptidase_C_arc/bac"/>
</dbReference>
<dbReference type="Pfam" id="PF00082">
    <property type="entry name" value="Peptidase_S8"/>
    <property type="match status" value="2"/>
</dbReference>
<sequence>MQNKNSKKVTKLLITASTLSMAVSTALYAAQPQGVQISDDSTLVKQNSPLPKRYIVKYKNNMAAEFGVPSQSTSSAMNVKSKLATLGAKIRTEHPALNLLSAELTARDIAELRMDSNVEYVEEDLPRRLMAQNLTYGITMVQADQVDDSVASAALGGKKICVIDSGLELPHEDMGTRNDTVTGTNDSGTGNWYDNGGPHGTHVAGTIAALNNGMGVRGVIGSNPNLHIVKVFNAAGWGYSSDLVSAINVCKNAGSDVVNMSLGGSGSNNTERNGIQAAYDSGMLLIAAAGNDGVATSTTDIESFPASYDSVMSVAAIDSNKALADFSQKNGQVEISGPGVDVYSTYPEGTGSVVEVAVAGAGYAANAMENSGQASGALYDLATGESIDNGASGRICLIQRGNISFHDKVKNCQDSGGVGAIIYNNAAGSFGGTLGDTNATTIPAVTVSDTDGAAMKANAGLSASINIGTGNYGNMSGTSMASPHVAGVAALVWSHHPSCSNVEIRNVLNATAQDLGAAGRDVKFGFGLAQTKDAIDYITNNGCDGNGGGTTPPPPPTGDTVLVNGTAKTDLSAATGAELVFTMDVPAGASAINFTTAGGSGDVDMYVKFGSAPTDNTYDCRPYANGNNESCDVTDTGGTYYVRLKAYSGFAGVSLTGSFTAGDTGGGNPSLPVIDETISDVSVARRQWTRYTIDLAAGYSSFDVALSGGTGDADMYIRQGAQSTSSTYDCRPYENGNNESCSFAAPAAGTWYIDIYGYRAASGMTLTVKANP</sequence>
<evidence type="ECO:0000259" key="14">
    <source>
        <dbReference type="Pfam" id="PF04151"/>
    </source>
</evidence>
<evidence type="ECO:0000256" key="7">
    <source>
        <dbReference type="ARBA" id="ARBA00022825"/>
    </source>
</evidence>
<evidence type="ECO:0000259" key="13">
    <source>
        <dbReference type="Pfam" id="PF02225"/>
    </source>
</evidence>
<dbReference type="GO" id="GO:0004252">
    <property type="term" value="F:serine-type endopeptidase activity"/>
    <property type="evidence" value="ECO:0007669"/>
    <property type="project" value="UniProtKB-UniRule"/>
</dbReference>
<feature type="chain" id="PRO_5013394861" evidence="11">
    <location>
        <begin position="30"/>
        <end position="772"/>
    </location>
</feature>
<dbReference type="PROSITE" id="PS00138">
    <property type="entry name" value="SUBTILASE_SER"/>
    <property type="match status" value="1"/>
</dbReference>
<feature type="domain" description="PA" evidence="13">
    <location>
        <begin position="373"/>
        <end position="454"/>
    </location>
</feature>
<dbReference type="AlphaFoldDB" id="A0A244CS23"/>
<protein>
    <submittedName>
        <fullName evidence="15">Peptidase S8</fullName>
    </submittedName>
</protein>
<feature type="domain" description="Peptidase S8/S53" evidence="12">
    <location>
        <begin position="157"/>
        <end position="348"/>
    </location>
</feature>
<dbReference type="PRINTS" id="PR00723">
    <property type="entry name" value="SUBTILISIN"/>
</dbReference>
<keyword evidence="2" id="KW-0964">Secreted</keyword>
<dbReference type="Gene3D" id="2.60.120.380">
    <property type="match status" value="2"/>
</dbReference>
<evidence type="ECO:0000256" key="4">
    <source>
        <dbReference type="ARBA" id="ARBA00022723"/>
    </source>
</evidence>
<evidence type="ECO:0000256" key="5">
    <source>
        <dbReference type="ARBA" id="ARBA00022729"/>
    </source>
</evidence>
<dbReference type="InterPro" id="IPR015500">
    <property type="entry name" value="Peptidase_S8_subtilisin-rel"/>
</dbReference>
<dbReference type="GO" id="GO:0005615">
    <property type="term" value="C:extracellular space"/>
    <property type="evidence" value="ECO:0007669"/>
    <property type="project" value="TreeGrafter"/>
</dbReference>
<dbReference type="InterPro" id="IPR037045">
    <property type="entry name" value="S8pro/Inhibitor_I9_sf"/>
</dbReference>
<gene>
    <name evidence="15" type="ORF">B1199_06635</name>
</gene>
<comment type="similarity">
    <text evidence="1 9 10">Belongs to the peptidase S8 family.</text>
</comment>
<dbReference type="PANTHER" id="PTHR43806:SF11">
    <property type="entry name" value="CEREVISIN-RELATED"/>
    <property type="match status" value="1"/>
</dbReference>
<keyword evidence="4" id="KW-0479">Metal-binding</keyword>
<dbReference type="GO" id="GO:0006508">
    <property type="term" value="P:proteolysis"/>
    <property type="evidence" value="ECO:0007669"/>
    <property type="project" value="UniProtKB-KW"/>
</dbReference>
<evidence type="ECO:0000256" key="11">
    <source>
        <dbReference type="SAM" id="SignalP"/>
    </source>
</evidence>
<dbReference type="InterPro" id="IPR000209">
    <property type="entry name" value="Peptidase_S8/S53_dom"/>
</dbReference>
<dbReference type="Proteomes" id="UP000194841">
    <property type="component" value="Unassembled WGS sequence"/>
</dbReference>
<keyword evidence="2" id="KW-0134">Cell wall</keyword>
<evidence type="ECO:0000256" key="10">
    <source>
        <dbReference type="RuleBase" id="RU003355"/>
    </source>
</evidence>
<keyword evidence="3 9" id="KW-0645">Protease</keyword>
<dbReference type="InterPro" id="IPR050131">
    <property type="entry name" value="Peptidase_S8_subtilisin-like"/>
</dbReference>
<dbReference type="SUPFAM" id="SSF54897">
    <property type="entry name" value="Protease propeptides/inhibitors"/>
    <property type="match status" value="1"/>
</dbReference>
<dbReference type="OrthoDB" id="9790784at2"/>
<dbReference type="PROSITE" id="PS51892">
    <property type="entry name" value="SUBTILASE"/>
    <property type="match status" value="1"/>
</dbReference>
<dbReference type="InterPro" id="IPR003137">
    <property type="entry name" value="PA_domain"/>
</dbReference>
<dbReference type="Pfam" id="PF04151">
    <property type="entry name" value="PPC"/>
    <property type="match status" value="2"/>
</dbReference>
<evidence type="ECO:0000256" key="8">
    <source>
        <dbReference type="PIRSR" id="PIRSR615500-1"/>
    </source>
</evidence>
<dbReference type="Pfam" id="PF02225">
    <property type="entry name" value="PA"/>
    <property type="match status" value="1"/>
</dbReference>
<dbReference type="Gene3D" id="3.30.70.80">
    <property type="entry name" value="Peptidase S8 propeptide/proteinase inhibitor I9"/>
    <property type="match status" value="1"/>
</dbReference>
<feature type="signal peptide" evidence="11">
    <location>
        <begin position="1"/>
        <end position="29"/>
    </location>
</feature>
<keyword evidence="7 9" id="KW-0720">Serine protease</keyword>
<keyword evidence="6 9" id="KW-0378">Hydrolase</keyword>
<evidence type="ECO:0000256" key="9">
    <source>
        <dbReference type="PROSITE-ProRule" id="PRU01240"/>
    </source>
</evidence>
<dbReference type="PANTHER" id="PTHR43806">
    <property type="entry name" value="PEPTIDASE S8"/>
    <property type="match status" value="1"/>
</dbReference>
<evidence type="ECO:0000256" key="6">
    <source>
        <dbReference type="ARBA" id="ARBA00022801"/>
    </source>
</evidence>
<dbReference type="PROSITE" id="PS00137">
    <property type="entry name" value="SUBTILASE_HIS"/>
    <property type="match status" value="1"/>
</dbReference>
<dbReference type="InterPro" id="IPR023828">
    <property type="entry name" value="Peptidase_S8_Ser-AS"/>
</dbReference>
<dbReference type="SUPFAM" id="SSF52743">
    <property type="entry name" value="Subtilisin-like"/>
    <property type="match status" value="1"/>
</dbReference>
<feature type="domain" description="Peptidase C-terminal archaeal/bacterial" evidence="14">
    <location>
        <begin position="690"/>
        <end position="757"/>
    </location>
</feature>
<dbReference type="InterPro" id="IPR022398">
    <property type="entry name" value="Peptidase_S8_His-AS"/>
</dbReference>
<feature type="active site" description="Charge relay system" evidence="8 9">
    <location>
        <position position="164"/>
    </location>
</feature>
<keyword evidence="5 11" id="KW-0732">Signal</keyword>
<evidence type="ECO:0000256" key="2">
    <source>
        <dbReference type="ARBA" id="ARBA00022512"/>
    </source>
</evidence>
<feature type="domain" description="Peptidase C-terminal archaeal/bacterial" evidence="14">
    <location>
        <begin position="580"/>
        <end position="645"/>
    </location>
</feature>
<evidence type="ECO:0000256" key="3">
    <source>
        <dbReference type="ARBA" id="ARBA00022670"/>
    </source>
</evidence>
<evidence type="ECO:0000313" key="15">
    <source>
        <dbReference type="EMBL" id="OUL58029.1"/>
    </source>
</evidence>
<evidence type="ECO:0000313" key="16">
    <source>
        <dbReference type="Proteomes" id="UP000194841"/>
    </source>
</evidence>
<feature type="domain" description="Peptidase S8/S53" evidence="12">
    <location>
        <begin position="461"/>
        <end position="527"/>
    </location>
</feature>
<dbReference type="EMBL" id="MWPV01000002">
    <property type="protein sequence ID" value="OUL58029.1"/>
    <property type="molecule type" value="Genomic_DNA"/>
</dbReference>